<dbReference type="SUPFAM" id="SSF56300">
    <property type="entry name" value="Metallo-dependent phosphatases"/>
    <property type="match status" value="1"/>
</dbReference>
<dbReference type="GO" id="GO:0006506">
    <property type="term" value="P:GPI anchor biosynthetic process"/>
    <property type="evidence" value="ECO:0007669"/>
    <property type="project" value="InterPro"/>
</dbReference>
<comment type="caution">
    <text evidence="8">The sequence shown here is derived from an EMBL/GenBank/DDBJ whole genome shotgun (WGS) entry which is preliminary data.</text>
</comment>
<dbReference type="EMBL" id="JAACJO010000008">
    <property type="protein sequence ID" value="KAF5354933.1"/>
    <property type="molecule type" value="Genomic_DNA"/>
</dbReference>
<protein>
    <recommendedName>
        <fullName evidence="7">Calcineurin-like phosphoesterase domain-containing protein</fullName>
    </recommendedName>
</protein>
<accession>A0A8H5D803</accession>
<keyword evidence="4 6" id="KW-0472">Membrane</keyword>
<evidence type="ECO:0000256" key="2">
    <source>
        <dbReference type="ARBA" id="ARBA00022692"/>
    </source>
</evidence>
<dbReference type="GO" id="GO:0016787">
    <property type="term" value="F:hydrolase activity"/>
    <property type="evidence" value="ECO:0007669"/>
    <property type="project" value="InterPro"/>
</dbReference>
<evidence type="ECO:0000313" key="8">
    <source>
        <dbReference type="EMBL" id="KAF5354933.1"/>
    </source>
</evidence>
<proteinExistence type="predicted"/>
<dbReference type="Gene3D" id="3.60.21.10">
    <property type="match status" value="1"/>
</dbReference>
<feature type="region of interest" description="Disordered" evidence="5">
    <location>
        <begin position="526"/>
        <end position="548"/>
    </location>
</feature>
<dbReference type="PANTHER" id="PTHR13315">
    <property type="entry name" value="METALLO PHOSPHOESTERASE RELATED"/>
    <property type="match status" value="1"/>
</dbReference>
<evidence type="ECO:0000256" key="5">
    <source>
        <dbReference type="SAM" id="MobiDB-lite"/>
    </source>
</evidence>
<feature type="transmembrane region" description="Helical" evidence="6">
    <location>
        <begin position="590"/>
        <end position="612"/>
    </location>
</feature>
<gene>
    <name evidence="8" type="ORF">D9756_005407</name>
</gene>
<keyword evidence="2 6" id="KW-0812">Transmembrane</keyword>
<name>A0A8H5D803_9AGAR</name>
<dbReference type="Proteomes" id="UP000559027">
    <property type="component" value="Unassembled WGS sequence"/>
</dbReference>
<evidence type="ECO:0000256" key="4">
    <source>
        <dbReference type="ARBA" id="ARBA00023136"/>
    </source>
</evidence>
<evidence type="ECO:0000259" key="7">
    <source>
        <dbReference type="Pfam" id="PF00149"/>
    </source>
</evidence>
<reference evidence="8 9" key="1">
    <citation type="journal article" date="2020" name="ISME J.">
        <title>Uncovering the hidden diversity of litter-decomposition mechanisms in mushroom-forming fungi.</title>
        <authorList>
            <person name="Floudas D."/>
            <person name="Bentzer J."/>
            <person name="Ahren D."/>
            <person name="Johansson T."/>
            <person name="Persson P."/>
            <person name="Tunlid A."/>
        </authorList>
    </citation>
    <scope>NUCLEOTIDE SEQUENCE [LARGE SCALE GENOMIC DNA]</scope>
    <source>
        <strain evidence="8 9">CBS 146.42</strain>
    </source>
</reference>
<feature type="domain" description="Calcineurin-like phosphoesterase" evidence="7">
    <location>
        <begin position="178"/>
        <end position="434"/>
    </location>
</feature>
<evidence type="ECO:0000313" key="9">
    <source>
        <dbReference type="Proteomes" id="UP000559027"/>
    </source>
</evidence>
<keyword evidence="9" id="KW-1185">Reference proteome</keyword>
<feature type="transmembrane region" description="Helical" evidence="6">
    <location>
        <begin position="497"/>
        <end position="519"/>
    </location>
</feature>
<dbReference type="PANTHER" id="PTHR13315:SF4">
    <property type="entry name" value="METALLOPHOSPHOESTERASE, ISOFORM E"/>
    <property type="match status" value="1"/>
</dbReference>
<comment type="subcellular location">
    <subcellularLocation>
        <location evidence="1">Membrane</location>
        <topology evidence="1">Multi-pass membrane protein</topology>
    </subcellularLocation>
</comment>
<dbReference type="InterPro" id="IPR033308">
    <property type="entry name" value="PGAP5/Cdc1/Ted1"/>
</dbReference>
<dbReference type="InterPro" id="IPR029052">
    <property type="entry name" value="Metallo-depent_PP-like"/>
</dbReference>
<keyword evidence="3 6" id="KW-1133">Transmembrane helix</keyword>
<dbReference type="InterPro" id="IPR004843">
    <property type="entry name" value="Calcineurin-like_PHP"/>
</dbReference>
<dbReference type="OrthoDB" id="5977743at2759"/>
<dbReference type="GO" id="GO:0016020">
    <property type="term" value="C:membrane"/>
    <property type="evidence" value="ECO:0007669"/>
    <property type="project" value="UniProtKB-SubCell"/>
</dbReference>
<evidence type="ECO:0000256" key="1">
    <source>
        <dbReference type="ARBA" id="ARBA00004141"/>
    </source>
</evidence>
<dbReference type="GO" id="GO:0005783">
    <property type="term" value="C:endoplasmic reticulum"/>
    <property type="evidence" value="ECO:0007669"/>
    <property type="project" value="TreeGrafter"/>
</dbReference>
<sequence>MMVATLSSRRPMVVVDTIRTDVEEQTHILHFTEHCRTHAKYRFSLYDLPHSVPAEIATQELKDVNWSCVTERRASGVRGTLQEAPEFNSSRVGGTNTFTHYDHTSTSPPDYSRQGRTYALMNFLPRHHRVVSILRLVWVVLALWYEHFVFRNSARSCHWPDHTTVGLQNAKGASPAHVLIIADPQILDHRSYPDRSNFLSYLTRLVVDLNLRKNWQAAIAKNPDVIVFLGDMMDSGRMDMSSAEYEQYYAHFKDIFRSRKETPQYFIPGNHDTGLQSHSAFSRHALKRYTTHFGPLNDKFTLANHTIVLFDSPGFVQEDYEREGKERPFGEWKPKIGRSFEFVKKIYEGNTSETLSHAYYSPWRAANDPKPVVLFTHIPLYRPDGKSCGPLREKGTIRPGVGVGYQNTLGKQSTTYLLNQIRPTVVFSGDDHDYCEHIHQSIVSHPVREVTVKSLSMAMNVRKPAFQLLSLFPAQYWDDLHPTHADIPCLLPDQLGIYLNVYIPCLLLSLVIVICAAVSRTRKSSRGDRENISMSSQSVKHLPDPVTSADRSSASIECFGHRRRLPLGLGQLFSGRGTNKYSKRGLWSHILHDVGDIAVFPIAIFVLVTIFVSW</sequence>
<organism evidence="8 9">
    <name type="scientific">Leucocoprinus leucothites</name>
    <dbReference type="NCBI Taxonomy" id="201217"/>
    <lineage>
        <taxon>Eukaryota</taxon>
        <taxon>Fungi</taxon>
        <taxon>Dikarya</taxon>
        <taxon>Basidiomycota</taxon>
        <taxon>Agaricomycotina</taxon>
        <taxon>Agaricomycetes</taxon>
        <taxon>Agaricomycetidae</taxon>
        <taxon>Agaricales</taxon>
        <taxon>Agaricineae</taxon>
        <taxon>Agaricaceae</taxon>
        <taxon>Leucocoprinus</taxon>
    </lineage>
</organism>
<evidence type="ECO:0000256" key="6">
    <source>
        <dbReference type="SAM" id="Phobius"/>
    </source>
</evidence>
<evidence type="ECO:0000256" key="3">
    <source>
        <dbReference type="ARBA" id="ARBA00022989"/>
    </source>
</evidence>
<dbReference type="AlphaFoldDB" id="A0A8H5D803"/>
<dbReference type="Pfam" id="PF00149">
    <property type="entry name" value="Metallophos"/>
    <property type="match status" value="1"/>
</dbReference>